<proteinExistence type="predicted"/>
<dbReference type="AlphaFoldDB" id="A0A8S4R7Y1"/>
<comment type="caution">
    <text evidence="2">The sequence shown here is derived from an EMBL/GenBank/DDBJ whole genome shotgun (WGS) entry which is preliminary data.</text>
</comment>
<feature type="region of interest" description="Disordered" evidence="1">
    <location>
        <begin position="51"/>
        <end position="119"/>
    </location>
</feature>
<evidence type="ECO:0000313" key="2">
    <source>
        <dbReference type="EMBL" id="CAH2230581.1"/>
    </source>
</evidence>
<dbReference type="EMBL" id="CAKXAJ010024818">
    <property type="protein sequence ID" value="CAH2230581.1"/>
    <property type="molecule type" value="Genomic_DNA"/>
</dbReference>
<evidence type="ECO:0000256" key="1">
    <source>
        <dbReference type="SAM" id="MobiDB-lite"/>
    </source>
</evidence>
<feature type="region of interest" description="Disordered" evidence="1">
    <location>
        <begin position="1"/>
        <end position="33"/>
    </location>
</feature>
<feature type="compositionally biased region" description="Low complexity" evidence="1">
    <location>
        <begin position="1"/>
        <end position="24"/>
    </location>
</feature>
<sequence>MSSSPAIEASTPTATPSSPALRAPDYQFHTSTPNYLKKQHQPLSVVLTATAPSTPPIYGEPTLTPPPRSPGAPLVTPASGDVRVHGPPDGTSSDKCEIKKKKRDYRGHPGLNRGPLDLQSNALPLSYIPAS</sequence>
<gene>
    <name evidence="2" type="primary">jg19025</name>
    <name evidence="2" type="ORF">PAEG_LOCUS9789</name>
</gene>
<dbReference type="OrthoDB" id="10053431at2759"/>
<name>A0A8S4R7Y1_9NEOP</name>
<reference evidence="2" key="1">
    <citation type="submission" date="2022-03" db="EMBL/GenBank/DDBJ databases">
        <authorList>
            <person name="Lindestad O."/>
        </authorList>
    </citation>
    <scope>NUCLEOTIDE SEQUENCE</scope>
</reference>
<organism evidence="2 3">
    <name type="scientific">Pararge aegeria aegeria</name>
    <dbReference type="NCBI Taxonomy" id="348720"/>
    <lineage>
        <taxon>Eukaryota</taxon>
        <taxon>Metazoa</taxon>
        <taxon>Ecdysozoa</taxon>
        <taxon>Arthropoda</taxon>
        <taxon>Hexapoda</taxon>
        <taxon>Insecta</taxon>
        <taxon>Pterygota</taxon>
        <taxon>Neoptera</taxon>
        <taxon>Endopterygota</taxon>
        <taxon>Lepidoptera</taxon>
        <taxon>Glossata</taxon>
        <taxon>Ditrysia</taxon>
        <taxon>Papilionoidea</taxon>
        <taxon>Nymphalidae</taxon>
        <taxon>Satyrinae</taxon>
        <taxon>Satyrini</taxon>
        <taxon>Parargina</taxon>
        <taxon>Pararge</taxon>
    </lineage>
</organism>
<protein>
    <submittedName>
        <fullName evidence="2">Jg19025 protein</fullName>
    </submittedName>
</protein>
<dbReference type="Proteomes" id="UP000838756">
    <property type="component" value="Unassembled WGS sequence"/>
</dbReference>
<accession>A0A8S4R7Y1</accession>
<evidence type="ECO:0000313" key="3">
    <source>
        <dbReference type="Proteomes" id="UP000838756"/>
    </source>
</evidence>
<keyword evidence="3" id="KW-1185">Reference proteome</keyword>
<feature type="compositionally biased region" description="Basic and acidic residues" evidence="1">
    <location>
        <begin position="82"/>
        <end position="97"/>
    </location>
</feature>